<keyword evidence="13 16" id="KW-0472">Membrane</keyword>
<accession>A0ABM4BWZ1</accession>
<feature type="transmembrane region" description="Helical" evidence="16">
    <location>
        <begin position="339"/>
        <end position="361"/>
    </location>
</feature>
<evidence type="ECO:0000256" key="16">
    <source>
        <dbReference type="PIRNR" id="PIRNR018269"/>
    </source>
</evidence>
<proteinExistence type="inferred from homology"/>
<organism evidence="19 20">
    <name type="scientific">Hydra vulgaris</name>
    <name type="common">Hydra</name>
    <name type="synonym">Hydra attenuata</name>
    <dbReference type="NCBI Taxonomy" id="6087"/>
    <lineage>
        <taxon>Eukaryota</taxon>
        <taxon>Metazoa</taxon>
        <taxon>Cnidaria</taxon>
        <taxon>Hydrozoa</taxon>
        <taxon>Hydroidolina</taxon>
        <taxon>Anthoathecata</taxon>
        <taxon>Aplanulata</taxon>
        <taxon>Hydridae</taxon>
        <taxon>Hydra</taxon>
    </lineage>
</organism>
<evidence type="ECO:0000256" key="3">
    <source>
        <dbReference type="ARBA" id="ARBA00005119"/>
    </source>
</evidence>
<feature type="transmembrane region" description="Helical" evidence="16">
    <location>
        <begin position="53"/>
        <end position="78"/>
    </location>
</feature>
<evidence type="ECO:0000256" key="13">
    <source>
        <dbReference type="ARBA" id="ARBA00023136"/>
    </source>
</evidence>
<dbReference type="InterPro" id="IPR000374">
    <property type="entry name" value="PC_trans"/>
</dbReference>
<evidence type="ECO:0000256" key="1">
    <source>
        <dbReference type="ARBA" id="ARBA00001698"/>
    </source>
</evidence>
<evidence type="ECO:0000256" key="17">
    <source>
        <dbReference type="RuleBase" id="RU003938"/>
    </source>
</evidence>
<sequence length="444" mass="51116">MSNEELAPKSRTPSISETNNKHGAQIKKSSSQELQKLNETIKAKWKNWWIRSFFTIVMISGFYVIIICGPPAIILLVISLQVKCYHEIISVGNLHFKKYNLPWFRTLSWYFLGSTNYFFYGQLITEYFAEFMQKRDLFMFLLQHHRLISFLLYTTGIMLFVLSLRKNYYKVQFALFGWYQLTLLIILTPGHLITQNLMTGLIWFLLPVSLVICNDIMAYVFGFFFGKTQLIKLSPKKTWEGFIGGWFSTVVFGLVVSELMCNYQYFYCPPQFESSSLAATMDCSPSPMFQLSYQFTPHPSALQVFNSMPASFQDGLSNILAVLGIHLAANNTEVWMYPMMYHGIVLATFSSLIAPFGGFFASGFKRAFKIKDFSDTIPGHGGIMDRFDCQFLMGCFVNVYIASVVSAYNPNKLLKQVLFMEPRDQVQFYHKLRDMLHANGLINP</sequence>
<dbReference type="Pfam" id="PF01148">
    <property type="entry name" value="CTP_transf_1"/>
    <property type="match status" value="1"/>
</dbReference>
<comment type="similarity">
    <text evidence="5 16 17">Belongs to the CDS family.</text>
</comment>
<evidence type="ECO:0000256" key="12">
    <source>
        <dbReference type="ARBA" id="ARBA00023098"/>
    </source>
</evidence>
<evidence type="ECO:0000313" key="20">
    <source>
        <dbReference type="RefSeq" id="XP_065653748.1"/>
    </source>
</evidence>
<comment type="subcellular location">
    <subcellularLocation>
        <location evidence="2">Membrane</location>
        <topology evidence="2">Multi-pass membrane protein</topology>
    </subcellularLocation>
</comment>
<keyword evidence="10 16" id="KW-0548">Nucleotidyltransferase</keyword>
<feature type="transmembrane region" description="Helical" evidence="16">
    <location>
        <begin position="176"/>
        <end position="194"/>
    </location>
</feature>
<keyword evidence="14 16" id="KW-0594">Phospholipid biosynthesis</keyword>
<evidence type="ECO:0000256" key="6">
    <source>
        <dbReference type="ARBA" id="ARBA00012487"/>
    </source>
</evidence>
<feature type="transmembrane region" description="Helical" evidence="16">
    <location>
        <begin position="246"/>
        <end position="266"/>
    </location>
</feature>
<keyword evidence="12 16" id="KW-0443">Lipid metabolism</keyword>
<dbReference type="PROSITE" id="PS01315">
    <property type="entry name" value="CDS"/>
    <property type="match status" value="1"/>
</dbReference>
<feature type="transmembrane region" description="Helical" evidence="16">
    <location>
        <begin position="107"/>
        <end position="125"/>
    </location>
</feature>
<evidence type="ECO:0000256" key="4">
    <source>
        <dbReference type="ARBA" id="ARBA00005189"/>
    </source>
</evidence>
<feature type="compositionally biased region" description="Polar residues" evidence="18">
    <location>
        <begin position="11"/>
        <end position="30"/>
    </location>
</feature>
<feature type="transmembrane region" description="Helical" evidence="16">
    <location>
        <begin position="145"/>
        <end position="164"/>
    </location>
</feature>
<evidence type="ECO:0000256" key="2">
    <source>
        <dbReference type="ARBA" id="ARBA00004141"/>
    </source>
</evidence>
<keyword evidence="8 16" id="KW-0808">Transferase</keyword>
<comment type="catalytic activity">
    <reaction evidence="1 16 17">
        <text>a 1,2-diacyl-sn-glycero-3-phosphate + CTP + H(+) = a CDP-1,2-diacyl-sn-glycerol + diphosphate</text>
        <dbReference type="Rhea" id="RHEA:16229"/>
        <dbReference type="ChEBI" id="CHEBI:15378"/>
        <dbReference type="ChEBI" id="CHEBI:33019"/>
        <dbReference type="ChEBI" id="CHEBI:37563"/>
        <dbReference type="ChEBI" id="CHEBI:58332"/>
        <dbReference type="ChEBI" id="CHEBI:58608"/>
        <dbReference type="EC" id="2.7.7.41"/>
    </reaction>
</comment>
<evidence type="ECO:0000256" key="11">
    <source>
        <dbReference type="ARBA" id="ARBA00022989"/>
    </source>
</evidence>
<dbReference type="PANTHER" id="PTHR13773">
    <property type="entry name" value="PHOSPHATIDATE CYTIDYLYLTRANSFERASE"/>
    <property type="match status" value="1"/>
</dbReference>
<evidence type="ECO:0000256" key="8">
    <source>
        <dbReference type="ARBA" id="ARBA00022679"/>
    </source>
</evidence>
<comment type="pathway">
    <text evidence="4">Lipid metabolism.</text>
</comment>
<dbReference type="PIRSF" id="PIRSF018269">
    <property type="entry name" value="PC_trans_euk"/>
    <property type="match status" value="1"/>
</dbReference>
<keyword evidence="11 16" id="KW-1133">Transmembrane helix</keyword>
<evidence type="ECO:0000256" key="10">
    <source>
        <dbReference type="ARBA" id="ARBA00022695"/>
    </source>
</evidence>
<evidence type="ECO:0000256" key="7">
    <source>
        <dbReference type="ARBA" id="ARBA00022516"/>
    </source>
</evidence>
<comment type="pathway">
    <text evidence="3 16 17">Phospholipid metabolism; CDP-diacylglycerol biosynthesis; CDP-diacylglycerol from sn-glycerol 3-phosphate: step 3/3.</text>
</comment>
<keyword evidence="7 16" id="KW-0444">Lipid biosynthesis</keyword>
<protein>
    <recommendedName>
        <fullName evidence="6 16">Phosphatidate cytidylyltransferase</fullName>
        <ecNumber evidence="6 16">2.7.7.41</ecNumber>
    </recommendedName>
</protein>
<gene>
    <name evidence="20" type="primary">LOC136071900</name>
</gene>
<evidence type="ECO:0000256" key="14">
    <source>
        <dbReference type="ARBA" id="ARBA00023209"/>
    </source>
</evidence>
<evidence type="ECO:0000256" key="5">
    <source>
        <dbReference type="ARBA" id="ARBA00010185"/>
    </source>
</evidence>
<keyword evidence="15 16" id="KW-1208">Phospholipid metabolism</keyword>
<dbReference type="Proteomes" id="UP001652625">
    <property type="component" value="Chromosome 05"/>
</dbReference>
<reference evidence="20" key="1">
    <citation type="submission" date="2025-08" db="UniProtKB">
        <authorList>
            <consortium name="RefSeq"/>
        </authorList>
    </citation>
    <scope>IDENTIFICATION</scope>
</reference>
<dbReference type="GeneID" id="136071900"/>
<evidence type="ECO:0000313" key="19">
    <source>
        <dbReference type="Proteomes" id="UP001652625"/>
    </source>
</evidence>
<name>A0ABM4BWZ1_HYDVU</name>
<dbReference type="RefSeq" id="XP_065653748.1">
    <property type="nucleotide sequence ID" value="XM_065797676.1"/>
</dbReference>
<keyword evidence="19" id="KW-1185">Reference proteome</keyword>
<evidence type="ECO:0000256" key="15">
    <source>
        <dbReference type="ARBA" id="ARBA00023264"/>
    </source>
</evidence>
<evidence type="ECO:0000256" key="9">
    <source>
        <dbReference type="ARBA" id="ARBA00022692"/>
    </source>
</evidence>
<evidence type="ECO:0000256" key="18">
    <source>
        <dbReference type="SAM" id="MobiDB-lite"/>
    </source>
</evidence>
<dbReference type="InterPro" id="IPR016720">
    <property type="entry name" value="PC_Trfase_euk"/>
</dbReference>
<keyword evidence="9 16" id="KW-0812">Transmembrane</keyword>
<feature type="region of interest" description="Disordered" evidence="18">
    <location>
        <begin position="1"/>
        <end position="30"/>
    </location>
</feature>
<feature type="transmembrane region" description="Helical" evidence="16">
    <location>
        <begin position="200"/>
        <end position="225"/>
    </location>
</feature>
<dbReference type="EC" id="2.7.7.41" evidence="6 16"/>
<dbReference type="PANTHER" id="PTHR13773:SF8">
    <property type="entry name" value="PHOSPHATIDATE CYTIDYLYLTRANSFERASE, PHOTORECEPTOR-SPECIFIC"/>
    <property type="match status" value="1"/>
</dbReference>